<evidence type="ECO:0000256" key="1">
    <source>
        <dbReference type="SAM" id="MobiDB-lite"/>
    </source>
</evidence>
<evidence type="ECO:0000313" key="3">
    <source>
        <dbReference type="Proteomes" id="UP000265618"/>
    </source>
</evidence>
<protein>
    <submittedName>
        <fullName evidence="2">Uncharacterized protein</fullName>
    </submittedName>
</protein>
<proteinExistence type="predicted"/>
<dbReference type="Proteomes" id="UP000265618">
    <property type="component" value="Unassembled WGS sequence"/>
</dbReference>
<gene>
    <name evidence="2" type="ORF">KIPB_007336</name>
</gene>
<feature type="region of interest" description="Disordered" evidence="1">
    <location>
        <begin position="1"/>
        <end position="42"/>
    </location>
</feature>
<organism evidence="2 3">
    <name type="scientific">Kipferlia bialata</name>
    <dbReference type="NCBI Taxonomy" id="797122"/>
    <lineage>
        <taxon>Eukaryota</taxon>
        <taxon>Metamonada</taxon>
        <taxon>Carpediemonas-like organisms</taxon>
        <taxon>Kipferlia</taxon>
    </lineage>
</organism>
<feature type="non-terminal residue" evidence="2">
    <location>
        <position position="1"/>
    </location>
</feature>
<dbReference type="AlphaFoldDB" id="A0A9K3GIZ8"/>
<accession>A0A9K3GIZ8</accession>
<evidence type="ECO:0000313" key="2">
    <source>
        <dbReference type="EMBL" id="GIQ85634.1"/>
    </source>
</evidence>
<name>A0A9K3GIZ8_9EUKA</name>
<sequence length="305" mass="32760">GQDPSPSPTSSEAEDSDYDGEDYEDSDYSTEASSPSGNGKELSVAMCSKVPKNTKNLAMPSEKFKDLGPTPMCPALKHKLDKLILGGKPSPCLCPHTGGCTVVLTKDRATLPHGLGRPSDDVLVVCTEKWATSQLRNQIHAMEHGVNGVLLYQIGQTKPFLPILDNILTHMHRAMARVGLNDPQETPIVIWDNAGNINPAQYIKRINTCLGVTDKVMVSAGLDALAAPVKKKSPRVILCAVHIHPDHPGLVVLHLLLGCTHCKIGVGQRERGGIPYIIHIYRQGGVGQPLTLGETVDVEGLGRTP</sequence>
<feature type="compositionally biased region" description="Acidic residues" evidence="1">
    <location>
        <begin position="12"/>
        <end position="28"/>
    </location>
</feature>
<comment type="caution">
    <text evidence="2">The sequence shown here is derived from an EMBL/GenBank/DDBJ whole genome shotgun (WGS) entry which is preliminary data.</text>
</comment>
<reference evidence="2 3" key="1">
    <citation type="journal article" date="2018" name="PLoS ONE">
        <title>The draft genome of Kipferlia bialata reveals reductive genome evolution in fornicate parasites.</title>
        <authorList>
            <person name="Tanifuji G."/>
            <person name="Takabayashi S."/>
            <person name="Kume K."/>
            <person name="Takagi M."/>
            <person name="Nakayama T."/>
            <person name="Kamikawa R."/>
            <person name="Inagaki Y."/>
            <person name="Hashimoto T."/>
        </authorList>
    </citation>
    <scope>NUCLEOTIDE SEQUENCE [LARGE SCALE GENOMIC DNA]</scope>
    <source>
        <strain evidence="2">NY0173</strain>
    </source>
</reference>
<dbReference type="EMBL" id="BDIP01002048">
    <property type="protein sequence ID" value="GIQ85634.1"/>
    <property type="molecule type" value="Genomic_DNA"/>
</dbReference>
<keyword evidence="3" id="KW-1185">Reference proteome</keyword>